<name>A0ABR3XGH8_9EURO</name>
<feature type="compositionally biased region" description="Low complexity" evidence="1">
    <location>
        <begin position="365"/>
        <end position="383"/>
    </location>
</feature>
<dbReference type="SUPFAM" id="SSF117281">
    <property type="entry name" value="Kelch motif"/>
    <property type="match status" value="1"/>
</dbReference>
<evidence type="ECO:0000313" key="4">
    <source>
        <dbReference type="Proteomes" id="UP001583193"/>
    </source>
</evidence>
<evidence type="ECO:0000256" key="1">
    <source>
        <dbReference type="SAM" id="MobiDB-lite"/>
    </source>
</evidence>
<keyword evidence="2" id="KW-1133">Transmembrane helix</keyword>
<feature type="compositionally biased region" description="Low complexity" evidence="1">
    <location>
        <begin position="256"/>
        <end position="269"/>
    </location>
</feature>
<feature type="region of interest" description="Disordered" evidence="1">
    <location>
        <begin position="505"/>
        <end position="575"/>
    </location>
</feature>
<evidence type="ECO:0000256" key="2">
    <source>
        <dbReference type="SAM" id="Phobius"/>
    </source>
</evidence>
<organism evidence="3 4">
    <name type="scientific">Paecilomyces lecythidis</name>
    <dbReference type="NCBI Taxonomy" id="3004212"/>
    <lineage>
        <taxon>Eukaryota</taxon>
        <taxon>Fungi</taxon>
        <taxon>Dikarya</taxon>
        <taxon>Ascomycota</taxon>
        <taxon>Pezizomycotina</taxon>
        <taxon>Eurotiomycetes</taxon>
        <taxon>Eurotiomycetidae</taxon>
        <taxon>Eurotiales</taxon>
        <taxon>Thermoascaceae</taxon>
        <taxon>Paecilomyces</taxon>
    </lineage>
</organism>
<feature type="compositionally biased region" description="Polar residues" evidence="1">
    <location>
        <begin position="708"/>
        <end position="729"/>
    </location>
</feature>
<feature type="region of interest" description="Disordered" evidence="1">
    <location>
        <begin position="248"/>
        <end position="273"/>
    </location>
</feature>
<feature type="compositionally biased region" description="Polar residues" evidence="1">
    <location>
        <begin position="505"/>
        <end position="519"/>
    </location>
</feature>
<dbReference type="Proteomes" id="UP001583193">
    <property type="component" value="Unassembled WGS sequence"/>
</dbReference>
<keyword evidence="2" id="KW-0812">Transmembrane</keyword>
<sequence>MSIPTPPVPLEGHCSVIHNNTLYVYTPDAFLSLPLELNGKWQKLPMGQAVTDALCVKGGTQGDNNRESLYVVGGTASSPDYSGLQAYSFDDKKWQTIDTPGTSLQNRTNHGAAYINSTASLLIYAGTQDGSDAPTTSTFVVSTVPPFGMESLNSQGAYPAVAPMLLPWDENSAALVGGDATTTSVFVFNSTGGWQNSGASLAQALPEQVQCALVSGSDGSKVLETFDMSTSPNTVSRVALLDAGGVPAPPGQLVGTPSASSAPAQTSATKTKRGLTLADFPAYNGTLAPDVTRNGFSLAQDANGLVVISGGSKTDPLCVFDSSGNRWMNTTKLFHGDELQKPLVTQSASSTSSSSSSTTSATAAATTSAISSPPAATTSAASSKSDSRTGTIIGATLGSVLGFILLLIIILLILRCLRKKREGAGGMGRKGQADDKDRLSFQDRGLEPLALSATPMGRGPVPSMSADSLAIMSGKYSGSNSLASPMSQRGLFAEKNKSPLTTIMSSRQDATPSPQTAADRSSPDERPRGDRTTDEGWSKYFEDNNATSFVDAKSPRSTVSSDQTRSDYRGSAWPTVNSGLAPLNLGVLDDHRPLGRVPTGSPSTEHPDRGLFFQEGQSARISSADSVSLASDDGDYGRDAYSSGVPASILDERGWPRPASSNYTDSVYASTNVGRDTLMIPSRSASHSQRNANRKNRGSSAIIPEYYNDNSQTRSNVNSDMSWLNLNPR</sequence>
<comment type="caution">
    <text evidence="3">The sequence shown here is derived from an EMBL/GenBank/DDBJ whole genome shotgun (WGS) entry which is preliminary data.</text>
</comment>
<reference evidence="3 4" key="1">
    <citation type="journal article" date="2024" name="IMA Fungus">
        <title>IMA Genome - F19 : A genome assembly and annotation guide to empower mycologists, including annotated draft genome sequences of Ceratocystis pirilliformis, Diaporthe australafricana, Fusarium ophioides, Paecilomyces lecythidis, and Sporothrix stenoceras.</title>
        <authorList>
            <person name="Aylward J."/>
            <person name="Wilson A.M."/>
            <person name="Visagie C.M."/>
            <person name="Spraker J."/>
            <person name="Barnes I."/>
            <person name="Buitendag C."/>
            <person name="Ceriani C."/>
            <person name="Del Mar Angel L."/>
            <person name="du Plessis D."/>
            <person name="Fuchs T."/>
            <person name="Gasser K."/>
            <person name="Kramer D."/>
            <person name="Li W."/>
            <person name="Munsamy K."/>
            <person name="Piso A."/>
            <person name="Price J.L."/>
            <person name="Sonnekus B."/>
            <person name="Thomas C."/>
            <person name="van der Nest A."/>
            <person name="van Dijk A."/>
            <person name="van Heerden A."/>
            <person name="van Vuuren N."/>
            <person name="Yilmaz N."/>
            <person name="Duong T.A."/>
            <person name="van der Merwe N.A."/>
            <person name="Wingfield M.J."/>
            <person name="Wingfield B.D."/>
        </authorList>
    </citation>
    <scope>NUCLEOTIDE SEQUENCE [LARGE SCALE GENOMIC DNA]</scope>
    <source>
        <strain evidence="3 4">CMW 18167</strain>
    </source>
</reference>
<feature type="transmembrane region" description="Helical" evidence="2">
    <location>
        <begin position="392"/>
        <end position="414"/>
    </location>
</feature>
<proteinExistence type="predicted"/>
<accession>A0ABR3XGH8</accession>
<keyword evidence="2" id="KW-0472">Membrane</keyword>
<evidence type="ECO:0000313" key="3">
    <source>
        <dbReference type="EMBL" id="KAL1875027.1"/>
    </source>
</evidence>
<feature type="region of interest" description="Disordered" evidence="1">
    <location>
        <begin position="681"/>
        <end position="729"/>
    </location>
</feature>
<feature type="region of interest" description="Disordered" evidence="1">
    <location>
        <begin position="590"/>
        <end position="610"/>
    </location>
</feature>
<evidence type="ECO:0008006" key="5">
    <source>
        <dbReference type="Google" id="ProtNLM"/>
    </source>
</evidence>
<feature type="compositionally biased region" description="Basic and acidic residues" evidence="1">
    <location>
        <begin position="521"/>
        <end position="542"/>
    </location>
</feature>
<keyword evidence="4" id="KW-1185">Reference proteome</keyword>
<dbReference type="InterPro" id="IPR015915">
    <property type="entry name" value="Kelch-typ_b-propeller"/>
</dbReference>
<dbReference type="EMBL" id="JAVDPF010000018">
    <property type="protein sequence ID" value="KAL1875027.1"/>
    <property type="molecule type" value="Genomic_DNA"/>
</dbReference>
<protein>
    <recommendedName>
        <fullName evidence="5">Pre-mRNA splicing factor CLF1</fullName>
    </recommendedName>
</protein>
<gene>
    <name evidence="3" type="ORF">Plec18167_005695</name>
</gene>
<dbReference type="Gene3D" id="2.120.10.80">
    <property type="entry name" value="Kelch-type beta propeller"/>
    <property type="match status" value="1"/>
</dbReference>
<feature type="region of interest" description="Disordered" evidence="1">
    <location>
        <begin position="365"/>
        <end position="387"/>
    </location>
</feature>